<protein>
    <submittedName>
        <fullName evidence="1">Uncharacterized protein</fullName>
    </submittedName>
</protein>
<reference evidence="1 2" key="1">
    <citation type="journal article" date="2019" name="Int. J. Syst. Evol. Microbiol.">
        <title>The Global Catalogue of Microorganisms (GCM) 10K type strain sequencing project: providing services to taxonomists for standard genome sequencing and annotation.</title>
        <authorList>
            <consortium name="The Broad Institute Genomics Platform"/>
            <consortium name="The Broad Institute Genome Sequencing Center for Infectious Disease"/>
            <person name="Wu L."/>
            <person name="Ma J."/>
        </authorList>
    </citation>
    <scope>NUCLEOTIDE SEQUENCE [LARGE SCALE GENOMIC DNA]</scope>
    <source>
        <strain evidence="1 2">CGMCC 1.12553</strain>
    </source>
</reference>
<accession>A0ABD5P7M0</accession>
<dbReference type="Proteomes" id="UP001595921">
    <property type="component" value="Unassembled WGS sequence"/>
</dbReference>
<evidence type="ECO:0000313" key="1">
    <source>
        <dbReference type="EMBL" id="MFC4356887.1"/>
    </source>
</evidence>
<organism evidence="1 2">
    <name type="scientific">Halobium salinum</name>
    <dbReference type="NCBI Taxonomy" id="1364940"/>
    <lineage>
        <taxon>Archaea</taxon>
        <taxon>Methanobacteriati</taxon>
        <taxon>Methanobacteriota</taxon>
        <taxon>Stenosarchaea group</taxon>
        <taxon>Halobacteria</taxon>
        <taxon>Halobacteriales</taxon>
        <taxon>Haloferacaceae</taxon>
        <taxon>Halobium</taxon>
    </lineage>
</organism>
<dbReference type="EMBL" id="JBHSDS010000002">
    <property type="protein sequence ID" value="MFC4356887.1"/>
    <property type="molecule type" value="Genomic_DNA"/>
</dbReference>
<keyword evidence="2" id="KW-1185">Reference proteome</keyword>
<dbReference type="RefSeq" id="WP_267625340.1">
    <property type="nucleotide sequence ID" value="NZ_JAODIW010000010.1"/>
</dbReference>
<name>A0ABD5P7M0_9EURY</name>
<proteinExistence type="predicted"/>
<comment type="caution">
    <text evidence="1">The sequence shown here is derived from an EMBL/GenBank/DDBJ whole genome shotgun (WGS) entry which is preliminary data.</text>
</comment>
<sequence>MDQRRVLLAGAVLWALVVGTGVGASAEAVAPGVVSRPAGDVADGAAGALDGATRVVGGSLSFASDDGTVAANVSTDRVSVRAEGDDTAVSVSDLDRSGEGVAVVENDAIDEGVSRSASSGLCAVGLDDPDAPLAVDVDDESGSARVAFSDSRQPTEVGAADAADVLARCTG</sequence>
<dbReference type="AlphaFoldDB" id="A0ABD5P7M0"/>
<evidence type="ECO:0000313" key="2">
    <source>
        <dbReference type="Proteomes" id="UP001595921"/>
    </source>
</evidence>
<gene>
    <name evidence="1" type="ORF">ACFO0N_02870</name>
</gene>